<gene>
    <name evidence="1" type="ORF">CCDG5_1764</name>
</gene>
<evidence type="ECO:0000313" key="1">
    <source>
        <dbReference type="EMBL" id="CDZ24863.1"/>
    </source>
</evidence>
<dbReference type="PATRIC" id="fig|29343.3.peg.1854"/>
<accession>A0A078KR40</accession>
<dbReference type="HOGENOM" id="CLU_137742_0_0_9"/>
<dbReference type="STRING" id="29343.CCDG5_1764"/>
<reference evidence="2" key="1">
    <citation type="submission" date="2014-07" db="EMBL/GenBank/DDBJ databases">
        <authorList>
            <person name="Wibberg D."/>
        </authorList>
    </citation>
    <scope>NUCLEOTIDE SEQUENCE [LARGE SCALE GENOMIC DNA]</scope>
    <source>
        <strain evidence="2">DG5</strain>
    </source>
</reference>
<dbReference type="KEGG" id="ccel:CCDG5_1764"/>
<proteinExistence type="predicted"/>
<evidence type="ECO:0000313" key="2">
    <source>
        <dbReference type="Proteomes" id="UP000032431"/>
    </source>
</evidence>
<dbReference type="AlphaFoldDB" id="A0A078KR40"/>
<name>A0A078KR40_9FIRM</name>
<evidence type="ECO:0008006" key="3">
    <source>
        <dbReference type="Google" id="ProtNLM"/>
    </source>
</evidence>
<dbReference type="OrthoDB" id="2004844at2"/>
<dbReference type="EMBL" id="LM995447">
    <property type="protein sequence ID" value="CDZ24863.1"/>
    <property type="molecule type" value="Genomic_DNA"/>
</dbReference>
<sequence>MSEKLQLRENKALKITNALIYGAPLDAKFDIQRIVYMMQSYIKTKGWQTRGPLITSTSLSKSVEGSGPVLNTKIILQLTKPAESCESPYTFEPLIRVSPCLFVRFTGSVQDLQYASMKASVYAFENDIKLDGSSYTVFVNQNDQYLLADVFMPIRQDVK</sequence>
<keyword evidence="2" id="KW-1185">Reference proteome</keyword>
<dbReference type="Proteomes" id="UP000032431">
    <property type="component" value="Chromosome I"/>
</dbReference>
<protein>
    <recommendedName>
        <fullName evidence="3">Bacterial transcription activator effector binding domain-containing protein</fullName>
    </recommendedName>
</protein>
<organism evidence="1 2">
    <name type="scientific">[Clostridium] cellulosi</name>
    <dbReference type="NCBI Taxonomy" id="29343"/>
    <lineage>
        <taxon>Bacteria</taxon>
        <taxon>Bacillati</taxon>
        <taxon>Bacillota</taxon>
        <taxon>Clostridia</taxon>
        <taxon>Eubacteriales</taxon>
        <taxon>Oscillospiraceae</taxon>
        <taxon>Oscillospiraceae incertae sedis</taxon>
    </lineage>
</organism>